<dbReference type="GO" id="GO:0004521">
    <property type="term" value="F:RNA endonuclease activity"/>
    <property type="evidence" value="ECO:0007669"/>
    <property type="project" value="TreeGrafter"/>
</dbReference>
<dbReference type="OrthoDB" id="7030467at2"/>
<dbReference type="PANTHER" id="PTHR40588:SF1">
    <property type="entry name" value="MRNA INTERFERASE TOXIN YAFQ"/>
    <property type="match status" value="1"/>
</dbReference>
<dbReference type="AlphaFoldDB" id="A0A1Y3Y1F3"/>
<dbReference type="PANTHER" id="PTHR40588">
    <property type="entry name" value="MRNA INTERFERASE TOXIN YAFQ"/>
    <property type="match status" value="1"/>
</dbReference>
<reference evidence="4" key="1">
    <citation type="submission" date="2017-04" db="EMBL/GenBank/DDBJ databases">
        <title>Function of individual gut microbiota members based on whole genome sequencing of pure cultures obtained from chicken caecum.</title>
        <authorList>
            <person name="Medvecky M."/>
            <person name="Cejkova D."/>
            <person name="Polansky O."/>
            <person name="Karasova D."/>
            <person name="Kubasova T."/>
            <person name="Cizek A."/>
            <person name="Rychlik I."/>
        </authorList>
    </citation>
    <scope>NUCLEOTIDE SEQUENCE [LARGE SCALE GENOMIC DNA]</scope>
    <source>
        <strain evidence="4">An5</strain>
    </source>
</reference>
<dbReference type="RefSeq" id="WP_094335004.1">
    <property type="nucleotide sequence ID" value="NZ_NFIE01000004.1"/>
</dbReference>
<sequence length="92" mass="10706">MLELRFTTKFKKDYRRIKRQGKDLSKLERTLEALVCQEVLPDAMRDHSLGGTYHGHRECHIEPDWLLIYRVDEDGLVLVATRTGSHSELLGL</sequence>
<dbReference type="SUPFAM" id="SSF143011">
    <property type="entry name" value="RelE-like"/>
    <property type="match status" value="1"/>
</dbReference>
<dbReference type="Pfam" id="PF15738">
    <property type="entry name" value="YafQ_toxin"/>
    <property type="match status" value="1"/>
</dbReference>
<dbReference type="PIRSF" id="PIRSF006156">
    <property type="entry name" value="YafQ"/>
    <property type="match status" value="1"/>
</dbReference>
<feature type="active site" description="Proton donor" evidence="2">
    <location>
        <position position="86"/>
    </location>
</feature>
<comment type="caution">
    <text evidence="3">The sequence shown here is derived from an EMBL/GenBank/DDBJ whole genome shotgun (WGS) entry which is preliminary data.</text>
</comment>
<dbReference type="InterPro" id="IPR035093">
    <property type="entry name" value="RelE/ParE_toxin_dom_sf"/>
</dbReference>
<name>A0A1Y3Y1F3_9ACTN</name>
<dbReference type="InterPro" id="IPR004386">
    <property type="entry name" value="Toxin_YafQ-like"/>
</dbReference>
<accession>A0A1Y3Y1F3</accession>
<evidence type="ECO:0000313" key="4">
    <source>
        <dbReference type="Proteomes" id="UP000195781"/>
    </source>
</evidence>
<evidence type="ECO:0000313" key="3">
    <source>
        <dbReference type="EMBL" id="OUN89317.1"/>
    </source>
</evidence>
<proteinExistence type="predicted"/>
<dbReference type="Gene3D" id="3.30.2310.20">
    <property type="entry name" value="RelE-like"/>
    <property type="match status" value="1"/>
</dbReference>
<keyword evidence="4" id="KW-1185">Reference proteome</keyword>
<dbReference type="Proteomes" id="UP000195781">
    <property type="component" value="Unassembled WGS sequence"/>
</dbReference>
<evidence type="ECO:0000256" key="2">
    <source>
        <dbReference type="PIRSR" id="PIRSR006156-1"/>
    </source>
</evidence>
<dbReference type="InterPro" id="IPR007712">
    <property type="entry name" value="RelE/ParE_toxin"/>
</dbReference>
<dbReference type="GO" id="GO:0006402">
    <property type="term" value="P:mRNA catabolic process"/>
    <property type="evidence" value="ECO:0007669"/>
    <property type="project" value="TreeGrafter"/>
</dbReference>
<gene>
    <name evidence="3" type="ORF">B5G02_02230</name>
</gene>
<organism evidence="3 4">
    <name type="scientific">[Collinsella] massiliensis</name>
    <dbReference type="NCBI Taxonomy" id="1232426"/>
    <lineage>
        <taxon>Bacteria</taxon>
        <taxon>Bacillati</taxon>
        <taxon>Actinomycetota</taxon>
        <taxon>Coriobacteriia</taxon>
        <taxon>Coriobacteriales</taxon>
        <taxon>Coriobacteriaceae</taxon>
        <taxon>Enorma</taxon>
    </lineage>
</organism>
<protein>
    <submittedName>
        <fullName evidence="3">Addiction module toxin RelE</fullName>
    </submittedName>
</protein>
<evidence type="ECO:0000256" key="1">
    <source>
        <dbReference type="ARBA" id="ARBA00022649"/>
    </source>
</evidence>
<dbReference type="GO" id="GO:0006415">
    <property type="term" value="P:translational termination"/>
    <property type="evidence" value="ECO:0007669"/>
    <property type="project" value="TreeGrafter"/>
</dbReference>
<keyword evidence="1" id="KW-1277">Toxin-antitoxin system</keyword>
<dbReference type="EMBL" id="NFIE01000004">
    <property type="protein sequence ID" value="OUN89317.1"/>
    <property type="molecule type" value="Genomic_DNA"/>
</dbReference>
<dbReference type="NCBIfam" id="TIGR02385">
    <property type="entry name" value="RelE_StbE"/>
    <property type="match status" value="1"/>
</dbReference>